<accession>A0A365KK54</accession>
<name>A0A365KK54_9BACL</name>
<protein>
    <recommendedName>
        <fullName evidence="5">Competence protein CoiA</fullName>
    </recommendedName>
</protein>
<sequence>MQKALLRSRQINLIEKEWKESREYLKHNLQKNDFVCPQCKEPVGLHWAIPTKKIPHFKHKSKKDCTYGFGESEEHNAGKIKLFNYFKDVFASKLEIIDIEHFIPETKQIADIFLQFKTGEKWVIEYQRSNISIQDIQRRRALYRSQNIKDIWIAGENLVRSDTLVTVNLLNAAQELRFKDFHQTESLITFDPISEQVSIYRELEQLSQNSFMKSSAYQCQLSELCFNKWGEPYVLEDYLKVEERGKTEYSGGMALTFSVEKMVYANKLNKTYYHVNNEMYLSIPEYLHHLIPLELENIKLDVFWNHRPANSKEEDMPMIVTGLYTTRWEERLKQRQRKEIEFAANPVYLGMMFHSLILIYDDYFMTEKEWEKEVDFRIEGKQIPHYLQNRYLKRIGAIDQDIWRDQFKNPVSLEEASQYFLRIMGIKSSTKNAIEEALTHNILYQEEVGKPFILNLLFKMEKRAKKHIGARLEKNKWRII</sequence>
<reference evidence="3 4" key="1">
    <citation type="submission" date="2018-06" db="EMBL/GenBank/DDBJ databases">
        <title>The draft genome sequences of strains SCU63 and S1.</title>
        <authorList>
            <person name="Gan L."/>
        </authorList>
    </citation>
    <scope>NUCLEOTIDE SEQUENCE [LARGE SCALE GENOMIC DNA]</scope>
    <source>
        <strain evidence="3 4">SCU63</strain>
    </source>
</reference>
<feature type="domain" description="Competence protein CoiA nuclease-like" evidence="1">
    <location>
        <begin position="71"/>
        <end position="229"/>
    </location>
</feature>
<gene>
    <name evidence="3" type="ORF">DP120_17405</name>
</gene>
<evidence type="ECO:0000313" key="4">
    <source>
        <dbReference type="Proteomes" id="UP000251002"/>
    </source>
</evidence>
<dbReference type="Proteomes" id="UP000251002">
    <property type="component" value="Unassembled WGS sequence"/>
</dbReference>
<dbReference type="EMBL" id="QLZR01000010">
    <property type="protein sequence ID" value="RAZ73507.1"/>
    <property type="molecule type" value="Genomic_DNA"/>
</dbReference>
<proteinExistence type="predicted"/>
<comment type="caution">
    <text evidence="3">The sequence shown here is derived from an EMBL/GenBank/DDBJ whole genome shotgun (WGS) entry which is preliminary data.</text>
</comment>
<dbReference type="Pfam" id="PF06054">
    <property type="entry name" value="CoiA_nuc"/>
    <property type="match status" value="1"/>
</dbReference>
<evidence type="ECO:0000259" key="2">
    <source>
        <dbReference type="Pfam" id="PF25164"/>
    </source>
</evidence>
<evidence type="ECO:0008006" key="5">
    <source>
        <dbReference type="Google" id="ProtNLM"/>
    </source>
</evidence>
<evidence type="ECO:0000313" key="3">
    <source>
        <dbReference type="EMBL" id="RAZ73507.1"/>
    </source>
</evidence>
<dbReference type="AlphaFoldDB" id="A0A365KK54"/>
<organism evidence="3 4">
    <name type="scientific">Planococcus halotolerans</name>
    <dbReference type="NCBI Taxonomy" id="2233542"/>
    <lineage>
        <taxon>Bacteria</taxon>
        <taxon>Bacillati</taxon>
        <taxon>Bacillota</taxon>
        <taxon>Bacilli</taxon>
        <taxon>Bacillales</taxon>
        <taxon>Caryophanaceae</taxon>
        <taxon>Planococcus</taxon>
    </lineage>
</organism>
<dbReference type="Pfam" id="PF25164">
    <property type="entry name" value="CoiA_N"/>
    <property type="match status" value="1"/>
</dbReference>
<dbReference type="InterPro" id="IPR010330">
    <property type="entry name" value="CoiA_nuc"/>
</dbReference>
<feature type="domain" description="Competence protein CoiA-like N-terminal" evidence="2">
    <location>
        <begin position="20"/>
        <end position="67"/>
    </location>
</feature>
<dbReference type="InterPro" id="IPR057253">
    <property type="entry name" value="CoiA-like_N"/>
</dbReference>
<keyword evidence="4" id="KW-1185">Reference proteome</keyword>
<evidence type="ECO:0000259" key="1">
    <source>
        <dbReference type="Pfam" id="PF06054"/>
    </source>
</evidence>